<gene>
    <name evidence="5" type="ORF">GCM10010170_049630</name>
</gene>
<keyword evidence="6" id="KW-1185">Reference proteome</keyword>
<dbReference type="RefSeq" id="WP_344614885.1">
    <property type="nucleotide sequence ID" value="NZ_BAAARV010000039.1"/>
</dbReference>
<proteinExistence type="predicted"/>
<dbReference type="InterPro" id="IPR028098">
    <property type="entry name" value="Glyco_trans_4-like_N"/>
</dbReference>
<dbReference type="PANTHER" id="PTHR46401:SF2">
    <property type="entry name" value="GLYCOSYLTRANSFERASE WBBK-RELATED"/>
    <property type="match status" value="1"/>
</dbReference>
<accession>A0ABN3GNV8</accession>
<protein>
    <submittedName>
        <fullName evidence="5">Uncharacterized protein</fullName>
    </submittedName>
</protein>
<evidence type="ECO:0000259" key="3">
    <source>
        <dbReference type="Pfam" id="PF00534"/>
    </source>
</evidence>
<dbReference type="PANTHER" id="PTHR46401">
    <property type="entry name" value="GLYCOSYLTRANSFERASE WBBK-RELATED"/>
    <property type="match status" value="1"/>
</dbReference>
<dbReference type="InterPro" id="IPR001296">
    <property type="entry name" value="Glyco_trans_1"/>
</dbReference>
<evidence type="ECO:0000313" key="6">
    <source>
        <dbReference type="Proteomes" id="UP001501444"/>
    </source>
</evidence>
<evidence type="ECO:0000313" key="5">
    <source>
        <dbReference type="EMBL" id="GAA2356689.1"/>
    </source>
</evidence>
<dbReference type="EMBL" id="BAAARV010000039">
    <property type="protein sequence ID" value="GAA2356689.1"/>
    <property type="molecule type" value="Genomic_DNA"/>
</dbReference>
<dbReference type="Pfam" id="PF13439">
    <property type="entry name" value="Glyco_transf_4"/>
    <property type="match status" value="1"/>
</dbReference>
<dbReference type="Pfam" id="PF00534">
    <property type="entry name" value="Glycos_transf_1"/>
    <property type="match status" value="1"/>
</dbReference>
<dbReference type="InterPro" id="IPR011990">
    <property type="entry name" value="TPR-like_helical_dom_sf"/>
</dbReference>
<dbReference type="Proteomes" id="UP001501444">
    <property type="component" value="Unassembled WGS sequence"/>
</dbReference>
<evidence type="ECO:0000256" key="1">
    <source>
        <dbReference type="ARBA" id="ARBA00022676"/>
    </source>
</evidence>
<dbReference type="Gene3D" id="3.40.50.2000">
    <property type="entry name" value="Glycogen Phosphorylase B"/>
    <property type="match status" value="2"/>
</dbReference>
<sequence>MTGPLLRPDLPAAIAAARHAEYAARRDLPPTPASGPVEARPVPRALRLCYLMPRTDVGGGARVQFEHANRLAARGHDVTVLSHFAAPDWFDLRARFRRVPFGIELAEAVPECDVIVAGYWDQIRAARSLGMAPVVHFEQGDFHLFDAVDPVTFDVVGRNLAAADATITVAGTVAEVLRERYGVAATVVHNAVDPQVFTPSGPAPASDRPYVLFVGWDGNEFKGMAEMRRVWSALSASADLVWVTPRPPQEPLGKVVIAPSQPDLAAIYRGAAAYVCCSRYESFSLPCLEAMASGTPVVATRNAGVLEYARDGENALLADVCDADGLTAQLRRVLDEPGLADRLREGGLATAAHYSWDVIVGRLEDSYRSARAVWTGAAPGDDWQFDLSGLHFAEPGALERLRQRAAATTAGAIAVPVAFPVFEGHRAVRWRVVGRRFGGGPDVLRAYLPALSDTPPRDLPYPQALRDFGAGRIEAALAGFVEAYRGDTEGRVRTAAGRWIALTLLELGRDAEAADVVAGAVEAFPDHSDYHYLQAMTALLTGRRVDAEAYVSTLELLGPATRYDEWFDDPVTLIRERLLAASAAS</sequence>
<keyword evidence="1" id="KW-0328">Glycosyltransferase</keyword>
<comment type="caution">
    <text evidence="5">The sequence shown here is derived from an EMBL/GenBank/DDBJ whole genome shotgun (WGS) entry which is preliminary data.</text>
</comment>
<dbReference type="SUPFAM" id="SSF48452">
    <property type="entry name" value="TPR-like"/>
    <property type="match status" value="1"/>
</dbReference>
<feature type="domain" description="Glycosyltransferase subfamily 4-like N-terminal" evidence="4">
    <location>
        <begin position="57"/>
        <end position="195"/>
    </location>
</feature>
<dbReference type="CDD" id="cd03801">
    <property type="entry name" value="GT4_PimA-like"/>
    <property type="match status" value="1"/>
</dbReference>
<reference evidence="5 6" key="1">
    <citation type="journal article" date="2019" name="Int. J. Syst. Evol. Microbiol.">
        <title>The Global Catalogue of Microorganisms (GCM) 10K type strain sequencing project: providing services to taxonomists for standard genome sequencing and annotation.</title>
        <authorList>
            <consortium name="The Broad Institute Genomics Platform"/>
            <consortium name="The Broad Institute Genome Sequencing Center for Infectious Disease"/>
            <person name="Wu L."/>
            <person name="Ma J."/>
        </authorList>
    </citation>
    <scope>NUCLEOTIDE SEQUENCE [LARGE SCALE GENOMIC DNA]</scope>
    <source>
        <strain evidence="5 6">JCM 3272</strain>
    </source>
</reference>
<feature type="domain" description="Glycosyl transferase family 1" evidence="3">
    <location>
        <begin position="255"/>
        <end position="346"/>
    </location>
</feature>
<name>A0ABN3GNV8_9ACTN</name>
<organism evidence="5 6">
    <name type="scientific">Dactylosporangium salmoneum</name>
    <dbReference type="NCBI Taxonomy" id="53361"/>
    <lineage>
        <taxon>Bacteria</taxon>
        <taxon>Bacillati</taxon>
        <taxon>Actinomycetota</taxon>
        <taxon>Actinomycetes</taxon>
        <taxon>Micromonosporales</taxon>
        <taxon>Micromonosporaceae</taxon>
        <taxon>Dactylosporangium</taxon>
    </lineage>
</organism>
<keyword evidence="2" id="KW-0808">Transferase</keyword>
<evidence type="ECO:0000259" key="4">
    <source>
        <dbReference type="Pfam" id="PF13439"/>
    </source>
</evidence>
<evidence type="ECO:0000256" key="2">
    <source>
        <dbReference type="ARBA" id="ARBA00022679"/>
    </source>
</evidence>
<dbReference type="SUPFAM" id="SSF53756">
    <property type="entry name" value="UDP-Glycosyltransferase/glycogen phosphorylase"/>
    <property type="match status" value="1"/>
</dbReference>